<keyword evidence="3" id="KW-1185">Reference proteome</keyword>
<feature type="domain" description="SnoaL-like" evidence="1">
    <location>
        <begin position="20"/>
        <end position="114"/>
    </location>
</feature>
<proteinExistence type="predicted"/>
<organism evidence="2 3">
    <name type="scientific">Saliphagus infecundisoli</name>
    <dbReference type="NCBI Taxonomy" id="1849069"/>
    <lineage>
        <taxon>Archaea</taxon>
        <taxon>Methanobacteriati</taxon>
        <taxon>Methanobacteriota</taxon>
        <taxon>Stenosarchaea group</taxon>
        <taxon>Halobacteria</taxon>
        <taxon>Halobacteriales</taxon>
        <taxon>Natrialbaceae</taxon>
        <taxon>Saliphagus</taxon>
    </lineage>
</organism>
<dbReference type="Gene3D" id="3.10.450.50">
    <property type="match status" value="1"/>
</dbReference>
<evidence type="ECO:0000259" key="1">
    <source>
        <dbReference type="Pfam" id="PF12680"/>
    </source>
</evidence>
<dbReference type="Proteomes" id="UP001595925">
    <property type="component" value="Unassembled WGS sequence"/>
</dbReference>
<sequence>MTGSADETDGAAGERVESAVREYYRAIDAGAYGDLEALLAPGFVQRRPDRTIEGRESFVRFMREDRPMTDTSHRLEEVIVADGQAVVRGELLDGDGESVFGFADVFSARGGRLVALETYTR</sequence>
<gene>
    <name evidence="2" type="ORF">ACFPFO_14685</name>
</gene>
<protein>
    <submittedName>
        <fullName evidence="2">Nuclear transport factor 2 family protein</fullName>
    </submittedName>
</protein>
<dbReference type="InterPro" id="IPR037401">
    <property type="entry name" value="SnoaL-like"/>
</dbReference>
<comment type="caution">
    <text evidence="2">The sequence shown here is derived from an EMBL/GenBank/DDBJ whole genome shotgun (WGS) entry which is preliminary data.</text>
</comment>
<dbReference type="RefSeq" id="WP_224828408.1">
    <property type="nucleotide sequence ID" value="NZ_JAIVEF010000006.1"/>
</dbReference>
<accession>A0ABD5QGX6</accession>
<name>A0ABD5QGX6_9EURY</name>
<evidence type="ECO:0000313" key="2">
    <source>
        <dbReference type="EMBL" id="MFC4988988.1"/>
    </source>
</evidence>
<evidence type="ECO:0000313" key="3">
    <source>
        <dbReference type="Proteomes" id="UP001595925"/>
    </source>
</evidence>
<dbReference type="Pfam" id="PF12680">
    <property type="entry name" value="SnoaL_2"/>
    <property type="match status" value="1"/>
</dbReference>
<reference evidence="2 3" key="1">
    <citation type="journal article" date="2019" name="Int. J. Syst. Evol. Microbiol.">
        <title>The Global Catalogue of Microorganisms (GCM) 10K type strain sequencing project: providing services to taxonomists for standard genome sequencing and annotation.</title>
        <authorList>
            <consortium name="The Broad Institute Genomics Platform"/>
            <consortium name="The Broad Institute Genome Sequencing Center for Infectious Disease"/>
            <person name="Wu L."/>
            <person name="Ma J."/>
        </authorList>
    </citation>
    <scope>NUCLEOTIDE SEQUENCE [LARGE SCALE GENOMIC DNA]</scope>
    <source>
        <strain evidence="2 3">CGMCC 1.15824</strain>
    </source>
</reference>
<dbReference type="AlphaFoldDB" id="A0ABD5QGX6"/>
<dbReference type="EMBL" id="JBHSJG010000038">
    <property type="protein sequence ID" value="MFC4988988.1"/>
    <property type="molecule type" value="Genomic_DNA"/>
</dbReference>
<dbReference type="InterPro" id="IPR032710">
    <property type="entry name" value="NTF2-like_dom_sf"/>
</dbReference>
<dbReference type="SUPFAM" id="SSF54427">
    <property type="entry name" value="NTF2-like"/>
    <property type="match status" value="1"/>
</dbReference>